<gene>
    <name evidence="1" type="ORF">ETU37_05940</name>
</gene>
<organism evidence="1 2">
    <name type="scientific">Nocardioides iriomotensis</name>
    <dbReference type="NCBI Taxonomy" id="715784"/>
    <lineage>
        <taxon>Bacteria</taxon>
        <taxon>Bacillati</taxon>
        <taxon>Actinomycetota</taxon>
        <taxon>Actinomycetes</taxon>
        <taxon>Propionibacteriales</taxon>
        <taxon>Nocardioidaceae</taxon>
        <taxon>Nocardioides</taxon>
    </lineage>
</organism>
<evidence type="ECO:0000313" key="2">
    <source>
        <dbReference type="Proteomes" id="UP000291189"/>
    </source>
</evidence>
<dbReference type="Proteomes" id="UP000291189">
    <property type="component" value="Unassembled WGS sequence"/>
</dbReference>
<comment type="caution">
    <text evidence="1">The sequence shown here is derived from an EMBL/GenBank/DDBJ whole genome shotgun (WGS) entry which is preliminary data.</text>
</comment>
<dbReference type="OrthoDB" id="3784942at2"/>
<dbReference type="RefSeq" id="WP_129986311.1">
    <property type="nucleotide sequence ID" value="NZ_SDPU01000018.1"/>
</dbReference>
<keyword evidence="2" id="KW-1185">Reference proteome</keyword>
<evidence type="ECO:0000313" key="1">
    <source>
        <dbReference type="EMBL" id="RYU13377.1"/>
    </source>
</evidence>
<proteinExistence type="predicted"/>
<accession>A0A4Q5J437</accession>
<name>A0A4Q5J437_9ACTN</name>
<reference evidence="1 2" key="1">
    <citation type="submission" date="2019-01" db="EMBL/GenBank/DDBJ databases">
        <title>Nocardioides guangzhouensis sp. nov., an actinobacterium isolated from soil.</title>
        <authorList>
            <person name="Fu Y."/>
            <person name="Cai Y."/>
            <person name="Lin Z."/>
            <person name="Chen P."/>
        </authorList>
    </citation>
    <scope>NUCLEOTIDE SEQUENCE [LARGE SCALE GENOMIC DNA]</scope>
    <source>
        <strain evidence="1 2">NBRC 105384</strain>
    </source>
</reference>
<sequence length="96" mass="10442">MGMSAEAAARIRNRFNDLSQEFSNTRSSITGHCSSIQSACGEFSGSVADGSSDFEYSWKQTLDICRLAAAVIAGNTNTFEVELTRLDQDYAHLPTL</sequence>
<protein>
    <recommendedName>
        <fullName evidence="3">WXG100 family type VII secretion target</fullName>
    </recommendedName>
</protein>
<dbReference type="AlphaFoldDB" id="A0A4Q5J437"/>
<evidence type="ECO:0008006" key="3">
    <source>
        <dbReference type="Google" id="ProtNLM"/>
    </source>
</evidence>
<dbReference type="EMBL" id="SDPU01000018">
    <property type="protein sequence ID" value="RYU13377.1"/>
    <property type="molecule type" value="Genomic_DNA"/>
</dbReference>